<dbReference type="Pfam" id="PF24716">
    <property type="entry name" value="WapI"/>
    <property type="match status" value="1"/>
</dbReference>
<dbReference type="AlphaFoldDB" id="A0A8E2I481"/>
<protein>
    <submittedName>
        <fullName evidence="1">Uncharacterized protein</fullName>
    </submittedName>
</protein>
<evidence type="ECO:0000313" key="2">
    <source>
        <dbReference type="Proteomes" id="UP000189761"/>
    </source>
</evidence>
<dbReference type="RefSeq" id="WP_071977760.1">
    <property type="nucleotide sequence ID" value="NZ_CP065424.1"/>
</dbReference>
<reference evidence="1 2" key="1">
    <citation type="submission" date="2017-01" db="EMBL/GenBank/DDBJ databases">
        <title>Draft genome sequence of Bacillus oleronius.</title>
        <authorList>
            <person name="Allam M."/>
        </authorList>
    </citation>
    <scope>NUCLEOTIDE SEQUENCE [LARGE SCALE GENOMIC DNA]</scope>
    <source>
        <strain evidence="1 2">DSM 9356</strain>
    </source>
</reference>
<accession>A0A8E2I481</accession>
<keyword evidence="2" id="KW-1185">Reference proteome</keyword>
<comment type="caution">
    <text evidence="1">The sequence shown here is derived from an EMBL/GenBank/DDBJ whole genome shotgun (WGS) entry which is preliminary data.</text>
</comment>
<organism evidence="1 2">
    <name type="scientific">Heyndrickxia oleronia</name>
    <dbReference type="NCBI Taxonomy" id="38875"/>
    <lineage>
        <taxon>Bacteria</taxon>
        <taxon>Bacillati</taxon>
        <taxon>Bacillota</taxon>
        <taxon>Bacilli</taxon>
        <taxon>Bacillales</taxon>
        <taxon>Bacillaceae</taxon>
        <taxon>Heyndrickxia</taxon>
    </lineage>
</organism>
<dbReference type="Proteomes" id="UP000189761">
    <property type="component" value="Unassembled WGS sequence"/>
</dbReference>
<name>A0A8E2I481_9BACI</name>
<dbReference type="InterPro" id="IPR056510">
    <property type="entry name" value="WapI"/>
</dbReference>
<dbReference type="EMBL" id="MTLA01000316">
    <property type="protein sequence ID" value="OOP66434.1"/>
    <property type="molecule type" value="Genomic_DNA"/>
</dbReference>
<evidence type="ECO:0000313" key="1">
    <source>
        <dbReference type="EMBL" id="OOP66434.1"/>
    </source>
</evidence>
<gene>
    <name evidence="1" type="ORF">BWZ43_21035</name>
</gene>
<proteinExistence type="predicted"/>
<sequence length="141" mass="16676">MQEFTIKGNQGFIRMELQKASDFLQNTNQCGGYDAEGIVEIKSGNYYVLGKTWFTTSEVYEFYKQLDHCYRNLKGKAIFWNYEASLKIEVIFYQLGQVVLKGYYKEQAYLDNELLFEIESDQTFLPPTIEELERFVEHYGH</sequence>